<feature type="signal peptide" evidence="1">
    <location>
        <begin position="1"/>
        <end position="22"/>
    </location>
</feature>
<gene>
    <name evidence="2" type="ORF">ACFSTE_06010</name>
</gene>
<dbReference type="EMBL" id="JBHULX010000004">
    <property type="protein sequence ID" value="MFD2590379.1"/>
    <property type="molecule type" value="Genomic_DNA"/>
</dbReference>
<keyword evidence="1" id="KW-0732">Signal</keyword>
<comment type="caution">
    <text evidence="2">The sequence shown here is derived from an EMBL/GenBank/DDBJ whole genome shotgun (WGS) entry which is preliminary data.</text>
</comment>
<name>A0ABW5N892_9FLAO</name>
<protein>
    <submittedName>
        <fullName evidence="2">Nicotinic acid mononucleotide adenyltransferase</fullName>
    </submittedName>
</protein>
<sequence>MKTLKILSAFILGILLFTSCTSEVVVNEFHEEPVVTLDEVLHSYEIWYVDIERTQGNGEIPFFQQAFTVSFRNDTFFANNNLVGIGDNGNGFGLDVGFFDAFGTELTIDHDIDGVYNLIITQLADNEIRVHDPVLNTSYYLIGYQRNTFDYDRVFYDNIHYFLQEYTTWEKVYTSEFGVINEFDEETYIAFLPFGAGDNFKSSKDPNGMRIPSIFYDYEGHYEIQDVFNNLNRKILTLDYSYLGNEHFELSVINDRKIELLHPSSGTVYHFEGREYVQIKKSTHGKTTQNTKKRIKKADFMKLSR</sequence>
<feature type="chain" id="PRO_5045498144" evidence="1">
    <location>
        <begin position="23"/>
        <end position="305"/>
    </location>
</feature>
<evidence type="ECO:0000313" key="2">
    <source>
        <dbReference type="EMBL" id="MFD2590379.1"/>
    </source>
</evidence>
<evidence type="ECO:0000313" key="3">
    <source>
        <dbReference type="Proteomes" id="UP001597459"/>
    </source>
</evidence>
<dbReference type="RefSeq" id="WP_176028256.1">
    <property type="nucleotide sequence ID" value="NZ_JBHSJV010000001.1"/>
</dbReference>
<reference evidence="3" key="1">
    <citation type="journal article" date="2019" name="Int. J. Syst. Evol. Microbiol.">
        <title>The Global Catalogue of Microorganisms (GCM) 10K type strain sequencing project: providing services to taxonomists for standard genome sequencing and annotation.</title>
        <authorList>
            <consortium name="The Broad Institute Genomics Platform"/>
            <consortium name="The Broad Institute Genome Sequencing Center for Infectious Disease"/>
            <person name="Wu L."/>
            <person name="Ma J."/>
        </authorList>
    </citation>
    <scope>NUCLEOTIDE SEQUENCE [LARGE SCALE GENOMIC DNA]</scope>
    <source>
        <strain evidence="3">KCTC 42423</strain>
    </source>
</reference>
<accession>A0ABW5N892</accession>
<organism evidence="2 3">
    <name type="scientific">Aquimarina hainanensis</name>
    <dbReference type="NCBI Taxonomy" id="1578017"/>
    <lineage>
        <taxon>Bacteria</taxon>
        <taxon>Pseudomonadati</taxon>
        <taxon>Bacteroidota</taxon>
        <taxon>Flavobacteriia</taxon>
        <taxon>Flavobacteriales</taxon>
        <taxon>Flavobacteriaceae</taxon>
        <taxon>Aquimarina</taxon>
    </lineage>
</organism>
<keyword evidence="3" id="KW-1185">Reference proteome</keyword>
<dbReference type="PROSITE" id="PS51257">
    <property type="entry name" value="PROKAR_LIPOPROTEIN"/>
    <property type="match status" value="1"/>
</dbReference>
<evidence type="ECO:0000256" key="1">
    <source>
        <dbReference type="SAM" id="SignalP"/>
    </source>
</evidence>
<proteinExistence type="predicted"/>
<dbReference type="Proteomes" id="UP001597459">
    <property type="component" value="Unassembled WGS sequence"/>
</dbReference>